<dbReference type="Proteomes" id="UP000007289">
    <property type="component" value="Chromosome"/>
</dbReference>
<evidence type="ECO:0000259" key="2">
    <source>
        <dbReference type="Pfam" id="PF12571"/>
    </source>
</evidence>
<name>J2MLE3_PSEFQ</name>
<feature type="region of interest" description="Disordered" evidence="1">
    <location>
        <begin position="641"/>
        <end position="670"/>
    </location>
</feature>
<feature type="region of interest" description="Disordered" evidence="1">
    <location>
        <begin position="601"/>
        <end position="624"/>
    </location>
</feature>
<feature type="domain" description="Phage tail fibre protein N-terminal" evidence="2">
    <location>
        <begin position="6"/>
        <end position="152"/>
    </location>
</feature>
<dbReference type="Pfam" id="PF12571">
    <property type="entry name" value="Phage_tail_fib"/>
    <property type="match status" value="1"/>
</dbReference>
<dbReference type="RefSeq" id="WP_003183326.1">
    <property type="nucleotide sequence ID" value="NZ_CM001558.1"/>
</dbReference>
<dbReference type="PANTHER" id="PTHR35191">
    <property type="entry name" value="PROPHAGE SIDE TAIL FIBER PROTEIN HOMOLOG STFQ-RELATED"/>
    <property type="match status" value="1"/>
</dbReference>
<dbReference type="AlphaFoldDB" id="J2MLE3"/>
<proteinExistence type="predicted"/>
<gene>
    <name evidence="4" type="ORF">PflQ2_3577</name>
</gene>
<comment type="caution">
    <text evidence="4">The sequence shown here is derived from an EMBL/GenBank/DDBJ whole genome shotgun (WGS) entry which is preliminary data.</text>
</comment>
<dbReference type="CDD" id="cd19958">
    <property type="entry name" value="pyocin_knob"/>
    <property type="match status" value="1"/>
</dbReference>
<dbReference type="InterPro" id="IPR051934">
    <property type="entry name" value="Phage_Tail_Fiber_Structural"/>
</dbReference>
<dbReference type="HOGENOM" id="CLU_390734_0_0_6"/>
<feature type="domain" description="Glycine-rich" evidence="3">
    <location>
        <begin position="530"/>
        <end position="706"/>
    </location>
</feature>
<evidence type="ECO:0000313" key="4">
    <source>
        <dbReference type="EMBL" id="EJL01667.1"/>
    </source>
</evidence>
<evidence type="ECO:0000256" key="1">
    <source>
        <dbReference type="SAM" id="MobiDB-lite"/>
    </source>
</evidence>
<dbReference type="eggNOG" id="COG5301">
    <property type="taxonomic scope" value="Bacteria"/>
</dbReference>
<evidence type="ECO:0000259" key="3">
    <source>
        <dbReference type="Pfam" id="PF21722"/>
    </source>
</evidence>
<dbReference type="InterPro" id="IPR022225">
    <property type="entry name" value="Phage_tail_fibre_N"/>
</dbReference>
<dbReference type="EMBL" id="AGBM01000001">
    <property type="protein sequence ID" value="EJL01667.1"/>
    <property type="molecule type" value="Genomic_DNA"/>
</dbReference>
<reference evidence="4" key="1">
    <citation type="journal article" date="2012" name="PLoS Genet.">
        <title>Comparative Genomics of Plant-Associated Pseudomonas spp.: Insights into Diversity and Inheritance of Traits Involved in Multitrophic Interactions.</title>
        <authorList>
            <person name="Loper J.E."/>
            <person name="Hassan K.A."/>
            <person name="Mavrodi D.V."/>
            <person name="Davis E.W.II."/>
            <person name="Lim C.K."/>
            <person name="Shaffer B.T."/>
            <person name="Elbourne L.D."/>
            <person name="Stockwell V.O."/>
            <person name="Hartney S.L."/>
            <person name="Breakwell K."/>
            <person name="Henkels M.D."/>
            <person name="Tetu S.G."/>
            <person name="Rangel L.I."/>
            <person name="Kidarsa T.A."/>
            <person name="Wilson N.L."/>
            <person name="van de Mortel J.E."/>
            <person name="Song C."/>
            <person name="Blumhagen R."/>
            <person name="Radune D."/>
            <person name="Hostetler J.B."/>
            <person name="Brinkac L.M."/>
            <person name="Durkin A.S."/>
            <person name="Kluepfel D.A."/>
            <person name="Wechter W.P."/>
            <person name="Anderson A.J."/>
            <person name="Kim Y.C."/>
            <person name="Pierson L.S.III."/>
            <person name="Pierson E.A."/>
            <person name="Lindow S.E."/>
            <person name="Kobayashi D.Y."/>
            <person name="Raaijmakers J.M."/>
            <person name="Weller D.M."/>
            <person name="Thomashow L.S."/>
            <person name="Allen A.E."/>
            <person name="Paulsen I.T."/>
        </authorList>
    </citation>
    <scope>NUCLEOTIDE SEQUENCE [LARGE SCALE GENOMIC DNA]</scope>
    <source>
        <strain evidence="4">Q2-87</strain>
    </source>
</reference>
<accession>J2MLE3</accession>
<dbReference type="PANTHER" id="PTHR35191:SF1">
    <property type="entry name" value="PROPHAGE SIDE TAIL FIBER PROTEIN HOMOLOG STFQ-RELATED"/>
    <property type="match status" value="1"/>
</dbReference>
<protein>
    <submittedName>
        <fullName evidence="4">Putative phage protein</fullName>
    </submittedName>
</protein>
<feature type="compositionally biased region" description="Gly residues" evidence="1">
    <location>
        <begin position="658"/>
        <end position="668"/>
    </location>
</feature>
<sequence>MTDQNSQFFAILTAIGKAKQANADALGIPWTFAQMGVGDANDTDPIPDEQQTHLINERRRAPLNQLSVDPANPNIIVAEQVIPENIGGWWIREVGLYDADGDLVAVANCAPSFKPLLTQGSGRTQVVRMNLIVSNTANVELKIDPSVVLATRTYVDSKIREELYKLDSKQSVRVATMGNIALTGLQVVDGVTLLAGDRVLVKNQTAAKDNGIYLAAGAAWQRAPDADSSAEVTSALLVSVEQGSSQADTRWQLVTDGTIVLGTTALTFQNVTQGYAPINSPALTGMPTAPTVAGTDNSTQIATSAAVRAIMAQFGLGSTASNYTGNIDTLALNGIYMVTASTTGTKPLTPGTASAIPNGTVFHLERGSSNMATQWWDSLVSNAVPVTCMRTRNSAGVWSPWEQFTSVERVRAVLDTFGLGADAAKIPLIADFSTDIKPGLYRAFTQGHPEASIGGPPENNVAGGTSMTVLVSGGYITASYKTFLAIINFNASGPTRAYIGHKVSAGEPPVWNEIAQTVHLPYRAKILFKTAGVYQWTVPANVWKVFVEVRGGGGSGAFGTLETGAGGGGAGGFSKRLVPVTPGSVITVTVGAGGASVTAASTNGNPGGTSSFGPHSSATGGAGGLVTGGAGGGYGSGGDFNGMLGSGNPPVRNSAGTGANGGAGGGGESISAAVDTTQLTQPGMGGGGRVGNRSQAGADGCVFITY</sequence>
<dbReference type="PATRIC" id="fig|1038922.3.peg.1940"/>
<dbReference type="Pfam" id="PF21722">
    <property type="entry name" value="Gly_rich_2"/>
    <property type="match status" value="1"/>
</dbReference>
<organism evidence="4">
    <name type="scientific">Pseudomonas fluorescens (strain Q2-87)</name>
    <dbReference type="NCBI Taxonomy" id="1038922"/>
    <lineage>
        <taxon>Bacteria</taxon>
        <taxon>Pseudomonadati</taxon>
        <taxon>Pseudomonadota</taxon>
        <taxon>Gammaproteobacteria</taxon>
        <taxon>Pseudomonadales</taxon>
        <taxon>Pseudomonadaceae</taxon>
        <taxon>Pseudomonas</taxon>
    </lineage>
</organism>
<dbReference type="InterPro" id="IPR049304">
    <property type="entry name" value="Gly_rich_dom"/>
</dbReference>